<proteinExistence type="predicted"/>
<accession>A0A1J9Q2S0</accession>
<feature type="region of interest" description="Disordered" evidence="1">
    <location>
        <begin position="89"/>
        <end position="117"/>
    </location>
</feature>
<evidence type="ECO:0000313" key="2">
    <source>
        <dbReference type="EMBL" id="OJD22910.1"/>
    </source>
</evidence>
<dbReference type="PANTHER" id="PTHR33481:SF1">
    <property type="entry name" value="ENDONUCLEASE_EXONUCLEASE_PHOSPHATASE DOMAIN-CONTAINING PROTEIN-RELATED"/>
    <property type="match status" value="1"/>
</dbReference>
<organism evidence="2 3">
    <name type="scientific">Blastomyces percursus</name>
    <dbReference type="NCBI Taxonomy" id="1658174"/>
    <lineage>
        <taxon>Eukaryota</taxon>
        <taxon>Fungi</taxon>
        <taxon>Dikarya</taxon>
        <taxon>Ascomycota</taxon>
        <taxon>Pezizomycotina</taxon>
        <taxon>Eurotiomycetes</taxon>
        <taxon>Eurotiomycetidae</taxon>
        <taxon>Onygenales</taxon>
        <taxon>Ajellomycetaceae</taxon>
        <taxon>Blastomyces</taxon>
    </lineage>
</organism>
<evidence type="ECO:0008006" key="4">
    <source>
        <dbReference type="Google" id="ProtNLM"/>
    </source>
</evidence>
<reference evidence="2 3" key="1">
    <citation type="submission" date="2015-08" db="EMBL/GenBank/DDBJ databases">
        <title>Emmonsia species relationships and genome sequence.</title>
        <authorList>
            <person name="Cuomo C.A."/>
            <person name="Schwartz I.S."/>
            <person name="Kenyon C."/>
            <person name="De Hoog G.S."/>
            <person name="Govender N.P."/>
            <person name="Botha A."/>
            <person name="Moreno L."/>
            <person name="De Vries M."/>
            <person name="Munoz J.F."/>
            <person name="Stielow J.B."/>
        </authorList>
    </citation>
    <scope>NUCLEOTIDE SEQUENCE [LARGE SCALE GENOMIC DNA]</scope>
    <source>
        <strain evidence="2 3">EI222</strain>
    </source>
</reference>
<dbReference type="OrthoDB" id="4368687at2759"/>
<dbReference type="PANTHER" id="PTHR33481">
    <property type="entry name" value="REVERSE TRANSCRIPTASE"/>
    <property type="match status" value="1"/>
</dbReference>
<dbReference type="AlphaFoldDB" id="A0A1J9Q2S0"/>
<sequence length="414" mass="46123">MHAPGCSLASGSKFNWLLVWSGRVPGTGAQQGRLTRAHDGRSALSHHLDDVTRLHHAPPPGSYAAVPESYPILQIQSVVRDVEATLQARSEEQSARQARSGGPYAALRGQKPGAVAHQARTSEAQEKQARNAEVTAQHAEVVVLGDLNGIHLRYKLPCQCREKLLGRIAHSKSVKREAQLAECRPATITTRLSETRVPQIDLSPQQERLMKIKLAKTGSFRDLIMNNAGTDSKLRWKLARWGRTRTHEFKQPAKLPPLRRTLNAEEVQTELVSNFHDKAKLLRERFFPEPLPADTSDMHTSAMTELTRACWQWEHYPQVFKTARTVVLKKPGKKDYCEAGAWRPIALLDTVGKIIETATAREMKQLAEVHGMLPAQQMGARRGRSRNSACELPWRALSVLISMGIGSTKPRNLA</sequence>
<protein>
    <recommendedName>
        <fullName evidence="4">Reverse transcriptase domain-containing protein</fullName>
    </recommendedName>
</protein>
<evidence type="ECO:0000256" key="1">
    <source>
        <dbReference type="SAM" id="MobiDB-lite"/>
    </source>
</evidence>
<gene>
    <name evidence="2" type="ORF">ACJ73_05736</name>
</gene>
<keyword evidence="3" id="KW-1185">Reference proteome</keyword>
<dbReference type="VEuPathDB" id="FungiDB:ACJ73_05736"/>
<evidence type="ECO:0000313" key="3">
    <source>
        <dbReference type="Proteomes" id="UP000242791"/>
    </source>
</evidence>
<name>A0A1J9Q2S0_9EURO</name>
<comment type="caution">
    <text evidence="2">The sequence shown here is derived from an EMBL/GenBank/DDBJ whole genome shotgun (WGS) entry which is preliminary data.</text>
</comment>
<dbReference type="STRING" id="1658174.A0A1J9Q2S0"/>
<dbReference type="Proteomes" id="UP000242791">
    <property type="component" value="Unassembled WGS sequence"/>
</dbReference>
<dbReference type="EMBL" id="LGTZ01000925">
    <property type="protein sequence ID" value="OJD22910.1"/>
    <property type="molecule type" value="Genomic_DNA"/>
</dbReference>